<evidence type="ECO:0000256" key="2">
    <source>
        <dbReference type="ARBA" id="ARBA00022980"/>
    </source>
</evidence>
<dbReference type="GO" id="GO:0005840">
    <property type="term" value="C:ribosome"/>
    <property type="evidence" value="ECO:0007669"/>
    <property type="project" value="UniProtKB-KW"/>
</dbReference>
<accession>A0AAV1E5B7</accession>
<dbReference type="PANTHER" id="PTHR47584:SF14">
    <property type="entry name" value="L10-INTERACTING MYB DOMAIN-CONTAINING PROTEIN-LIKE"/>
    <property type="match status" value="1"/>
</dbReference>
<feature type="domain" description="Myb/SANT-like" evidence="5">
    <location>
        <begin position="19"/>
        <end position="111"/>
    </location>
</feature>
<sequence length="454" mass="51976">MSDISESSGKTYGVSRTVWTEGDMKLFVDILLEYKRKGEMKQNNFGKSWVKITKDFNAKSEYRQTLEQLSQKFHRFRIDWNAFKDLREKHTGLGWDHEKGTITASEERWKELIKTNKNYKKFQQQGLEYNDEFTELFQSVGSVGAYAMATGQSQVSKAQEAGANVSETIRDEDGDKSSGKRQMDSNMNKEGDSRGKKMSKGNSKEDVFWEAATEAALAKGKSQVDVSGGKKAVVIHVPYRLRKAFRKIHVRLVRELEKKFGGKQVTNMDADGNLCTGKMEGSSNLNNELMDYSSSSDEEELEEWKLLRMVKARKTKLSKTPCRTSALTGHQYVREVIFGHHARIVQNCRITVDTFSRLCDVLREGNYLSEHHQRQVSVEEALAMFLNLTGTDGRTCVISERFQHSTETVQRNIDDVVQALVRFSSVIIAPRNEQEVHPRIRNSTKFYPWFKVNA</sequence>
<dbReference type="InterPro" id="IPR000554">
    <property type="entry name" value="Ribosomal_eS7"/>
</dbReference>
<keyword evidence="3" id="KW-0687">Ribonucleoprotein</keyword>
<feature type="region of interest" description="Disordered" evidence="4">
    <location>
        <begin position="158"/>
        <end position="203"/>
    </location>
</feature>
<evidence type="ECO:0000256" key="4">
    <source>
        <dbReference type="SAM" id="MobiDB-lite"/>
    </source>
</evidence>
<dbReference type="Pfam" id="PF26138">
    <property type="entry name" value="DUF8040"/>
    <property type="match status" value="1"/>
</dbReference>
<keyword evidence="2" id="KW-0689">Ribosomal protein</keyword>
<dbReference type="InterPro" id="IPR045026">
    <property type="entry name" value="LIMYB"/>
</dbReference>
<feature type="compositionally biased region" description="Basic and acidic residues" evidence="4">
    <location>
        <begin position="168"/>
        <end position="195"/>
    </location>
</feature>
<dbReference type="EMBL" id="OX459125">
    <property type="protein sequence ID" value="CAI9115376.1"/>
    <property type="molecule type" value="Genomic_DNA"/>
</dbReference>
<dbReference type="PANTHER" id="PTHR47584">
    <property type="match status" value="1"/>
</dbReference>
<dbReference type="GO" id="GO:0003735">
    <property type="term" value="F:structural constituent of ribosome"/>
    <property type="evidence" value="ECO:0007669"/>
    <property type="project" value="InterPro"/>
</dbReference>
<dbReference type="Pfam" id="PF01251">
    <property type="entry name" value="Ribosomal_S7e"/>
    <property type="match status" value="1"/>
</dbReference>
<protein>
    <submittedName>
        <fullName evidence="7">OLC1v1016266C1</fullName>
    </submittedName>
</protein>
<proteinExistence type="inferred from homology"/>
<dbReference type="GO" id="GO:1990904">
    <property type="term" value="C:ribonucleoprotein complex"/>
    <property type="evidence" value="ECO:0007669"/>
    <property type="project" value="UniProtKB-KW"/>
</dbReference>
<evidence type="ECO:0000313" key="7">
    <source>
        <dbReference type="EMBL" id="CAI9115376.1"/>
    </source>
</evidence>
<dbReference type="InterPro" id="IPR024752">
    <property type="entry name" value="Myb/SANT-like_dom"/>
</dbReference>
<comment type="similarity">
    <text evidence="1">Belongs to the eukaryotic ribosomal protein eS7 family.</text>
</comment>
<dbReference type="Proteomes" id="UP001161247">
    <property type="component" value="Chromosome 8"/>
</dbReference>
<evidence type="ECO:0000256" key="1">
    <source>
        <dbReference type="ARBA" id="ARBA00007820"/>
    </source>
</evidence>
<dbReference type="Pfam" id="PF12776">
    <property type="entry name" value="Myb_DNA-bind_3"/>
    <property type="match status" value="1"/>
</dbReference>
<evidence type="ECO:0000259" key="6">
    <source>
        <dbReference type="Pfam" id="PF26138"/>
    </source>
</evidence>
<evidence type="ECO:0000313" key="8">
    <source>
        <dbReference type="Proteomes" id="UP001161247"/>
    </source>
</evidence>
<feature type="domain" description="DUF8040" evidence="6">
    <location>
        <begin position="324"/>
        <end position="421"/>
    </location>
</feature>
<dbReference type="AlphaFoldDB" id="A0AAV1E5B7"/>
<keyword evidence="8" id="KW-1185">Reference proteome</keyword>
<name>A0AAV1E5B7_OLDCO</name>
<evidence type="ECO:0000256" key="3">
    <source>
        <dbReference type="ARBA" id="ARBA00023274"/>
    </source>
</evidence>
<dbReference type="InterPro" id="IPR058353">
    <property type="entry name" value="DUF8040"/>
</dbReference>
<dbReference type="GO" id="GO:0006412">
    <property type="term" value="P:translation"/>
    <property type="evidence" value="ECO:0007669"/>
    <property type="project" value="InterPro"/>
</dbReference>
<organism evidence="7 8">
    <name type="scientific">Oldenlandia corymbosa var. corymbosa</name>
    <dbReference type="NCBI Taxonomy" id="529605"/>
    <lineage>
        <taxon>Eukaryota</taxon>
        <taxon>Viridiplantae</taxon>
        <taxon>Streptophyta</taxon>
        <taxon>Embryophyta</taxon>
        <taxon>Tracheophyta</taxon>
        <taxon>Spermatophyta</taxon>
        <taxon>Magnoliopsida</taxon>
        <taxon>eudicotyledons</taxon>
        <taxon>Gunneridae</taxon>
        <taxon>Pentapetalae</taxon>
        <taxon>asterids</taxon>
        <taxon>lamiids</taxon>
        <taxon>Gentianales</taxon>
        <taxon>Rubiaceae</taxon>
        <taxon>Rubioideae</taxon>
        <taxon>Spermacoceae</taxon>
        <taxon>Hedyotis-Oldenlandia complex</taxon>
        <taxon>Oldenlandia</taxon>
    </lineage>
</organism>
<reference evidence="7" key="1">
    <citation type="submission" date="2023-03" db="EMBL/GenBank/DDBJ databases">
        <authorList>
            <person name="Julca I."/>
        </authorList>
    </citation>
    <scope>NUCLEOTIDE SEQUENCE</scope>
</reference>
<gene>
    <name evidence="7" type="ORF">OLC1_LOCUS21915</name>
</gene>
<evidence type="ECO:0000259" key="5">
    <source>
        <dbReference type="Pfam" id="PF12776"/>
    </source>
</evidence>